<accession>A0A1X1ZMM5</accession>
<dbReference type="Proteomes" id="UP000193781">
    <property type="component" value="Unassembled WGS sequence"/>
</dbReference>
<dbReference type="RefSeq" id="WP_085164728.1">
    <property type="nucleotide sequence ID" value="NZ_LQPH01000109.1"/>
</dbReference>
<comment type="caution">
    <text evidence="1">The sequence shown here is derived from an EMBL/GenBank/DDBJ whole genome shotgun (WGS) entry which is preliminary data.</text>
</comment>
<sequence length="90" mass="9803">MNDIHVRDLVVNVGDRTVVGQVLSTSESVGGLHSPADLDLCDTGNGPRFTDTGLVPVRWNPDGAAYEWWEAPEFLEVFRPALDCGQLAVH</sequence>
<protein>
    <submittedName>
        <fullName evidence="1">Uncharacterized protein</fullName>
    </submittedName>
</protein>
<proteinExistence type="predicted"/>
<name>A0A1X1ZMM5_9MYCO</name>
<keyword evidence="2" id="KW-1185">Reference proteome</keyword>
<evidence type="ECO:0000313" key="1">
    <source>
        <dbReference type="EMBL" id="ORW24562.1"/>
    </source>
</evidence>
<evidence type="ECO:0000313" key="2">
    <source>
        <dbReference type="Proteomes" id="UP000193781"/>
    </source>
</evidence>
<organism evidence="1 2">
    <name type="scientific">Mycobacterium nebraskense</name>
    <dbReference type="NCBI Taxonomy" id="244292"/>
    <lineage>
        <taxon>Bacteria</taxon>
        <taxon>Bacillati</taxon>
        <taxon>Actinomycetota</taxon>
        <taxon>Actinomycetes</taxon>
        <taxon>Mycobacteriales</taxon>
        <taxon>Mycobacteriaceae</taxon>
        <taxon>Mycobacterium</taxon>
    </lineage>
</organism>
<reference evidence="1 2" key="1">
    <citation type="submission" date="2016-01" db="EMBL/GenBank/DDBJ databases">
        <title>The new phylogeny of the genus Mycobacterium.</title>
        <authorList>
            <person name="Tarcisio F."/>
            <person name="Conor M."/>
            <person name="Antonella G."/>
            <person name="Elisabetta G."/>
            <person name="Giulia F.S."/>
            <person name="Sara T."/>
            <person name="Anna F."/>
            <person name="Clotilde B."/>
            <person name="Roberto B."/>
            <person name="Veronica D.S."/>
            <person name="Fabio R."/>
            <person name="Monica P."/>
            <person name="Olivier J."/>
            <person name="Enrico T."/>
            <person name="Nicola S."/>
        </authorList>
    </citation>
    <scope>NUCLEOTIDE SEQUENCE [LARGE SCALE GENOMIC DNA]</scope>
    <source>
        <strain evidence="1 2">DSM 44803</strain>
    </source>
</reference>
<gene>
    <name evidence="1" type="ORF">AWC17_03195</name>
</gene>
<dbReference type="AlphaFoldDB" id="A0A1X1ZMM5"/>
<dbReference type="EMBL" id="LQPH01000109">
    <property type="protein sequence ID" value="ORW24562.1"/>
    <property type="molecule type" value="Genomic_DNA"/>
</dbReference>